<protein>
    <recommendedName>
        <fullName evidence="6">U6 snRNA phosphodiesterase 1</fullName>
    </recommendedName>
    <alternativeName>
        <fullName evidence="7">3'-5' RNA exonuclease USB1</fullName>
    </alternativeName>
</protein>
<accession>A0A7M7JHZ0</accession>
<evidence type="ECO:0000256" key="7">
    <source>
        <dbReference type="ARBA" id="ARBA00030030"/>
    </source>
</evidence>
<evidence type="ECO:0000256" key="3">
    <source>
        <dbReference type="ARBA" id="ARBA00023239"/>
    </source>
</evidence>
<evidence type="ECO:0000256" key="6">
    <source>
        <dbReference type="ARBA" id="ARBA00029543"/>
    </source>
</evidence>
<dbReference type="SUPFAM" id="SSF55144">
    <property type="entry name" value="LigT-like"/>
    <property type="match status" value="1"/>
</dbReference>
<feature type="compositionally biased region" description="Low complexity" evidence="8">
    <location>
        <begin position="12"/>
        <end position="30"/>
    </location>
</feature>
<dbReference type="GO" id="GO:0000175">
    <property type="term" value="F:3'-5'-RNA exonuclease activity"/>
    <property type="evidence" value="ECO:0007669"/>
    <property type="project" value="TreeGrafter"/>
</dbReference>
<dbReference type="RefSeq" id="XP_022651913.1">
    <property type="nucleotide sequence ID" value="XM_022796178.1"/>
</dbReference>
<dbReference type="GO" id="GO:0016829">
    <property type="term" value="F:lyase activity"/>
    <property type="evidence" value="ECO:0007669"/>
    <property type="project" value="UniProtKB-KW"/>
</dbReference>
<dbReference type="RefSeq" id="XP_022651915.1">
    <property type="nucleotide sequence ID" value="XM_022796180.1"/>
</dbReference>
<dbReference type="InterPro" id="IPR027521">
    <property type="entry name" value="Usb1"/>
</dbReference>
<sequence length="291" mass="32528">MSLKHLASAYDSSGHSSSEGSNSSNSAHASMELAPVRLPPSPPAAKRAKLEVPAEIADMFATSGTGSKWMDDPAMHGGRQRSFDHEQGIWASLFYVYACDEECIKDLQQIAEAGAPFLLPIGKSQPHISLSRTLKCRFQWIKPLYTHIRQGVYAHKPFLVSFNRFAIYENDERTTVFLAVDVDLGQNELVELTKRVNLSLDLFRLPNYYTNPKFHISLAWAPISRKTDLQNVLPTLQRELDEYCTSVELAGVVDRLCFRAGHKLFEVPLGFEIPNMVYNTTGVTPPVTLAK</sequence>
<dbReference type="Proteomes" id="UP000594260">
    <property type="component" value="Unplaced"/>
</dbReference>
<dbReference type="PANTHER" id="PTHR13522">
    <property type="entry name" value="U6 SNRNA PHOSPHODIESTERASE 1"/>
    <property type="match status" value="1"/>
</dbReference>
<evidence type="ECO:0000256" key="1">
    <source>
        <dbReference type="ARBA" id="ARBA00022722"/>
    </source>
</evidence>
<evidence type="ECO:0000256" key="5">
    <source>
        <dbReference type="ARBA" id="ARBA00029300"/>
    </source>
</evidence>
<evidence type="ECO:0000256" key="2">
    <source>
        <dbReference type="ARBA" id="ARBA00022801"/>
    </source>
</evidence>
<dbReference type="AlphaFoldDB" id="A0A7M7JHZ0"/>
<dbReference type="GO" id="GO:0034477">
    <property type="term" value="P:U6 snRNA 3'-end processing"/>
    <property type="evidence" value="ECO:0007669"/>
    <property type="project" value="InterPro"/>
</dbReference>
<dbReference type="OMA" id="HASILWA"/>
<comment type="catalytic activity">
    <reaction evidence="5">
        <text>a 3'-end uridylyl-uridine-RNA = a 3'-end 2',3'-cyclophospho-uridine-RNA + uridine</text>
        <dbReference type="Rhea" id="RHEA:46052"/>
        <dbReference type="Rhea" id="RHEA-COMP:17384"/>
        <dbReference type="Rhea" id="RHEA-COMP:17385"/>
        <dbReference type="ChEBI" id="CHEBI:16704"/>
        <dbReference type="ChEBI" id="CHEBI:85643"/>
        <dbReference type="ChEBI" id="CHEBI:85644"/>
    </reaction>
    <physiologicalReaction direction="left-to-right" evidence="5">
        <dbReference type="Rhea" id="RHEA:46053"/>
    </physiologicalReaction>
</comment>
<dbReference type="GeneID" id="111246494"/>
<keyword evidence="10" id="KW-1185">Reference proteome</keyword>
<dbReference type="EnsemblMetazoa" id="XM_022796181">
    <property type="protein sequence ID" value="XP_022651916"/>
    <property type="gene ID" value="LOC111246494"/>
</dbReference>
<organism evidence="9 10">
    <name type="scientific">Varroa destructor</name>
    <name type="common">Honeybee mite</name>
    <dbReference type="NCBI Taxonomy" id="109461"/>
    <lineage>
        <taxon>Eukaryota</taxon>
        <taxon>Metazoa</taxon>
        <taxon>Ecdysozoa</taxon>
        <taxon>Arthropoda</taxon>
        <taxon>Chelicerata</taxon>
        <taxon>Arachnida</taxon>
        <taxon>Acari</taxon>
        <taxon>Parasitiformes</taxon>
        <taxon>Mesostigmata</taxon>
        <taxon>Gamasina</taxon>
        <taxon>Dermanyssoidea</taxon>
        <taxon>Varroidae</taxon>
        <taxon>Varroa</taxon>
    </lineage>
</organism>
<keyword evidence="3" id="KW-0456">Lyase</keyword>
<dbReference type="EnsemblMetazoa" id="XM_022796180">
    <property type="protein sequence ID" value="XP_022651915"/>
    <property type="gene ID" value="LOC111246494"/>
</dbReference>
<dbReference type="RefSeq" id="XP_022651916.1">
    <property type="nucleotide sequence ID" value="XM_022796181.1"/>
</dbReference>
<dbReference type="InParanoid" id="A0A7M7JHZ0"/>
<keyword evidence="4" id="KW-0539">Nucleus</keyword>
<dbReference type="Gene3D" id="3.90.1140.10">
    <property type="entry name" value="Cyclic phosphodiesterase"/>
    <property type="match status" value="1"/>
</dbReference>
<keyword evidence="2" id="KW-0378">Hydrolase</keyword>
<reference evidence="9" key="1">
    <citation type="submission" date="2021-01" db="UniProtKB">
        <authorList>
            <consortium name="EnsemblMetazoa"/>
        </authorList>
    </citation>
    <scope>IDENTIFICATION</scope>
</reference>
<name>A0A7M7JHZ0_VARDE</name>
<feature type="region of interest" description="Disordered" evidence="8">
    <location>
        <begin position="1"/>
        <end position="47"/>
    </location>
</feature>
<dbReference type="FunCoup" id="A0A7M7JHZ0">
    <property type="interactions" value="425"/>
</dbReference>
<evidence type="ECO:0000313" key="10">
    <source>
        <dbReference type="Proteomes" id="UP000594260"/>
    </source>
</evidence>
<proteinExistence type="predicted"/>
<evidence type="ECO:0000256" key="8">
    <source>
        <dbReference type="SAM" id="MobiDB-lite"/>
    </source>
</evidence>
<dbReference type="KEGG" id="vde:111246494"/>
<evidence type="ECO:0000256" key="4">
    <source>
        <dbReference type="ARBA" id="ARBA00023242"/>
    </source>
</evidence>
<evidence type="ECO:0000313" key="9">
    <source>
        <dbReference type="EnsemblMetazoa" id="XP_022651913"/>
    </source>
</evidence>
<keyword evidence="1" id="KW-0540">Nuclease</keyword>
<dbReference type="PANTHER" id="PTHR13522:SF3">
    <property type="entry name" value="U6 SNRNA PHOSPHODIESTERASE 1"/>
    <property type="match status" value="1"/>
</dbReference>
<dbReference type="Pfam" id="PF09749">
    <property type="entry name" value="HVSL"/>
    <property type="match status" value="1"/>
</dbReference>
<dbReference type="OrthoDB" id="49151at2759"/>
<dbReference type="EnsemblMetazoa" id="XM_022796178">
    <property type="protein sequence ID" value="XP_022651913"/>
    <property type="gene ID" value="LOC111246494"/>
</dbReference>
<dbReference type="InterPro" id="IPR009097">
    <property type="entry name" value="Cyclic_Pdiesterase"/>
</dbReference>
<dbReference type="GO" id="GO:0005634">
    <property type="term" value="C:nucleus"/>
    <property type="evidence" value="ECO:0007669"/>
    <property type="project" value="TreeGrafter"/>
</dbReference>